<gene>
    <name evidence="2" type="ORF">FX987_01965</name>
</gene>
<reference evidence="2 3" key="1">
    <citation type="submission" date="2019-12" db="EMBL/GenBank/DDBJ databases">
        <title>Genome sequencing and assembly of endphytes of Porphyra tenera.</title>
        <authorList>
            <person name="Park J.M."/>
            <person name="Shin R."/>
            <person name="Jo S.H."/>
        </authorList>
    </citation>
    <scope>NUCLEOTIDE SEQUENCE [LARGE SCALE GENOMIC DNA]</scope>
    <source>
        <strain evidence="2 3">GPM3</strain>
    </source>
</reference>
<keyword evidence="3" id="KW-1185">Reference proteome</keyword>
<evidence type="ECO:0000313" key="2">
    <source>
        <dbReference type="EMBL" id="QKS24191.1"/>
    </source>
</evidence>
<feature type="compositionally biased region" description="Basic and acidic residues" evidence="1">
    <location>
        <begin position="26"/>
        <end position="44"/>
    </location>
</feature>
<dbReference type="AlphaFoldDB" id="A0AAP9NLZ7"/>
<feature type="region of interest" description="Disordered" evidence="1">
    <location>
        <begin position="26"/>
        <end position="77"/>
    </location>
</feature>
<dbReference type="Proteomes" id="UP000509761">
    <property type="component" value="Chromosome"/>
</dbReference>
<evidence type="ECO:0000313" key="3">
    <source>
        <dbReference type="Proteomes" id="UP000509761"/>
    </source>
</evidence>
<feature type="compositionally biased region" description="Basic and acidic residues" evidence="1">
    <location>
        <begin position="52"/>
        <end position="77"/>
    </location>
</feature>
<protein>
    <submittedName>
        <fullName evidence="2">Uncharacterized protein</fullName>
    </submittedName>
</protein>
<evidence type="ECO:0000256" key="1">
    <source>
        <dbReference type="SAM" id="MobiDB-lite"/>
    </source>
</evidence>
<accession>A0AAP9NLZ7</accession>
<organism evidence="2 3">
    <name type="scientific">Vreelandella titanicae</name>
    <dbReference type="NCBI Taxonomy" id="664683"/>
    <lineage>
        <taxon>Bacteria</taxon>
        <taxon>Pseudomonadati</taxon>
        <taxon>Pseudomonadota</taxon>
        <taxon>Gammaproteobacteria</taxon>
        <taxon>Oceanospirillales</taxon>
        <taxon>Halomonadaceae</taxon>
        <taxon>Vreelandella</taxon>
    </lineage>
</organism>
<name>A0AAP9NLZ7_9GAMM</name>
<sequence>MATAKQPAAKLITMVFLKPYGRYSRTDRAGFPEDKAKQLKDRKIAIPASEQKAADAEKAKAAGENKPAKGTEGADKV</sequence>
<dbReference type="EMBL" id="CP054580">
    <property type="protein sequence ID" value="QKS24191.1"/>
    <property type="molecule type" value="Genomic_DNA"/>
</dbReference>
<dbReference type="RefSeq" id="WP_022522852.1">
    <property type="nucleotide sequence ID" value="NZ_CP054580.1"/>
</dbReference>
<proteinExistence type="predicted"/>